<dbReference type="InterPro" id="IPR003961">
    <property type="entry name" value="FN3_dom"/>
</dbReference>
<organism evidence="15">
    <name type="scientific">Stegastes partitus</name>
    <name type="common">bicolor damselfish</name>
    <dbReference type="NCBI Taxonomy" id="144197"/>
    <lineage>
        <taxon>Eukaryota</taxon>
        <taxon>Metazoa</taxon>
        <taxon>Chordata</taxon>
        <taxon>Craniata</taxon>
        <taxon>Vertebrata</taxon>
        <taxon>Euteleostomi</taxon>
        <taxon>Actinopterygii</taxon>
        <taxon>Neopterygii</taxon>
        <taxon>Teleostei</taxon>
        <taxon>Neoteleostei</taxon>
        <taxon>Acanthomorphata</taxon>
        <taxon>Ovalentaria</taxon>
        <taxon>Pomacentridae</taxon>
        <taxon>Stegastes</taxon>
    </lineage>
</organism>
<gene>
    <name evidence="17" type="primary">LOC103361604</name>
</gene>
<sequence length="579" mass="64659">MKAADMRVFLPVLCALCALCVPTVRGIFAGMCPRKDPPPGVLVLSPGSELVLTCSGHVKVDGLKVGLSRSSDAGRSAPSVRTTTQKVTSNSAVSGQVSPAPGEDRRYTEDTGRTDSPHVVHPTSNKLDSDWTDEEVIDYEDEDEEEEEEEEGGRVTRGIKSRPQWRWNKMPMGSGDKDWGDFTFGRSEATLSLSSVRLEDSGKYSCHRRGQERFTVKVIVTDPLESPNLFCYKRSPSSKIRCEATLQKSVMKQPQCFLSLSKSIKGNFRQLPCSYSHQHSRCWCALDHIDDDVRTLHMAFLCVTGITGNATSNLQQFTPLTILMPDPPSNVSVHQKEGQETWMQVTWNSPASWKQQDSHYHLIYELKYWPAKSSFYHEQVVEDVNRRSYTITDAMPGVEYLIQLRARDEFDGQWSNWSSPFSARSWTAESTLMDDAATTMLSDTAEGTGSGAEWDFDVSPTEPDAVLEVSPHVLWISAVFAFLSVILAAYIFRHKDRFMSKLHNLIPRCGDSSPPPPSSVPGAPEVQVLMTFASPVRKEPAGSDTEEGEGEENEEGETARETTDVMHFNNTSYFLLQRE</sequence>
<evidence type="ECO:0000256" key="6">
    <source>
        <dbReference type="ARBA" id="ARBA00023136"/>
    </source>
</evidence>
<reference evidence="17" key="2">
    <citation type="submission" date="2025-04" db="UniProtKB">
        <authorList>
            <consortium name="RefSeq"/>
        </authorList>
    </citation>
    <scope>IDENTIFICATION</scope>
</reference>
<dbReference type="CTD" id="3570"/>
<dbReference type="InterPro" id="IPR036179">
    <property type="entry name" value="Ig-like_dom_sf"/>
</dbReference>
<dbReference type="SUPFAM" id="SSF48726">
    <property type="entry name" value="Immunoglobulin"/>
    <property type="match status" value="1"/>
</dbReference>
<protein>
    <submittedName>
        <fullName evidence="15 17">Interleukin-6 receptor subunit alpha-like</fullName>
    </submittedName>
</protein>
<name>A0A3B4ZB63_9TELE</name>
<dbReference type="SMART" id="SM00409">
    <property type="entry name" value="IG"/>
    <property type="match status" value="1"/>
</dbReference>
<evidence type="ECO:0000313" key="17">
    <source>
        <dbReference type="RefSeq" id="XP_008285957.1"/>
    </source>
</evidence>
<dbReference type="PROSITE" id="PS50853">
    <property type="entry name" value="FN3"/>
    <property type="match status" value="1"/>
</dbReference>
<evidence type="ECO:0000256" key="3">
    <source>
        <dbReference type="ARBA" id="ARBA00022692"/>
    </source>
</evidence>
<keyword evidence="6 12" id="KW-0472">Membrane</keyword>
<dbReference type="InterPro" id="IPR036116">
    <property type="entry name" value="FN3_sf"/>
</dbReference>
<evidence type="ECO:0000256" key="9">
    <source>
        <dbReference type="ARBA" id="ARBA00023180"/>
    </source>
</evidence>
<keyword evidence="7" id="KW-1015">Disulfide bond</keyword>
<feature type="signal peptide" evidence="13">
    <location>
        <begin position="1"/>
        <end position="26"/>
    </location>
</feature>
<evidence type="ECO:0000256" key="10">
    <source>
        <dbReference type="ARBA" id="ARBA00023319"/>
    </source>
</evidence>
<dbReference type="SMART" id="SM00060">
    <property type="entry name" value="FN3"/>
    <property type="match status" value="1"/>
</dbReference>
<evidence type="ECO:0000313" key="16">
    <source>
        <dbReference type="Proteomes" id="UP000694891"/>
    </source>
</evidence>
<reference evidence="15" key="1">
    <citation type="submission" date="2023-09" db="UniProtKB">
        <authorList>
            <consortium name="Ensembl"/>
        </authorList>
    </citation>
    <scope>IDENTIFICATION</scope>
</reference>
<dbReference type="GeneTree" id="ENSGT00940000165521"/>
<dbReference type="PROSITE" id="PS01354">
    <property type="entry name" value="HEMATOPO_REC_L_F3"/>
    <property type="match status" value="1"/>
</dbReference>
<feature type="compositionally biased region" description="Acidic residues" evidence="11">
    <location>
        <begin position="544"/>
        <end position="556"/>
    </location>
</feature>
<evidence type="ECO:0000256" key="8">
    <source>
        <dbReference type="ARBA" id="ARBA00023170"/>
    </source>
</evidence>
<evidence type="ECO:0000256" key="7">
    <source>
        <dbReference type="ARBA" id="ARBA00023157"/>
    </source>
</evidence>
<keyword evidence="4 13" id="KW-0732">Signal</keyword>
<evidence type="ECO:0000256" key="5">
    <source>
        <dbReference type="ARBA" id="ARBA00022989"/>
    </source>
</evidence>
<keyword evidence="5 12" id="KW-1133">Transmembrane helix</keyword>
<dbReference type="RefSeq" id="XP_008285957.1">
    <property type="nucleotide sequence ID" value="XM_008287735.1"/>
</dbReference>
<dbReference type="InterPro" id="IPR003530">
    <property type="entry name" value="Hematopoietin_rcpt_L_F3_CS"/>
</dbReference>
<dbReference type="Gene3D" id="2.60.40.10">
    <property type="entry name" value="Immunoglobulins"/>
    <property type="match status" value="3"/>
</dbReference>
<dbReference type="GO" id="GO:0004896">
    <property type="term" value="F:cytokine receptor activity"/>
    <property type="evidence" value="ECO:0007669"/>
    <property type="project" value="InterPro"/>
</dbReference>
<feature type="domain" description="Fibronectin type-III" evidence="14">
    <location>
        <begin position="327"/>
        <end position="430"/>
    </location>
</feature>
<keyword evidence="16" id="KW-1185">Reference proteome</keyword>
<evidence type="ECO:0000256" key="12">
    <source>
        <dbReference type="SAM" id="Phobius"/>
    </source>
</evidence>
<dbReference type="PANTHER" id="PTHR23037:SF22">
    <property type="entry name" value="CYTOKINE RECEPTOR COMMON SUBUNIT BETA"/>
    <property type="match status" value="1"/>
</dbReference>
<accession>A0A3B4ZB63</accession>
<keyword evidence="10" id="KW-0393">Immunoglobulin domain</keyword>
<proteinExistence type="inferred from homology"/>
<keyword evidence="9" id="KW-0325">Glycoprotein</keyword>
<dbReference type="Pfam" id="PF00041">
    <property type="entry name" value="fn3"/>
    <property type="match status" value="1"/>
</dbReference>
<dbReference type="CDD" id="cd00063">
    <property type="entry name" value="FN3"/>
    <property type="match status" value="1"/>
</dbReference>
<evidence type="ECO:0000256" key="2">
    <source>
        <dbReference type="ARBA" id="ARBA00010890"/>
    </source>
</evidence>
<feature type="chain" id="PRO_5044591129" evidence="13">
    <location>
        <begin position="27"/>
        <end position="579"/>
    </location>
</feature>
<dbReference type="Proteomes" id="UP000694891">
    <property type="component" value="Unplaced"/>
</dbReference>
<evidence type="ECO:0000259" key="14">
    <source>
        <dbReference type="PROSITE" id="PS50853"/>
    </source>
</evidence>
<feature type="compositionally biased region" description="Basic and acidic residues" evidence="11">
    <location>
        <begin position="102"/>
        <end position="118"/>
    </location>
</feature>
<feature type="region of interest" description="Disordered" evidence="11">
    <location>
        <begin position="533"/>
        <end position="563"/>
    </location>
</feature>
<dbReference type="InterPro" id="IPR015321">
    <property type="entry name" value="TypeI_recpt_CBD"/>
</dbReference>
<evidence type="ECO:0000256" key="1">
    <source>
        <dbReference type="ARBA" id="ARBA00004479"/>
    </source>
</evidence>
<dbReference type="AlphaFoldDB" id="A0A3B4ZB63"/>
<feature type="region of interest" description="Disordered" evidence="11">
    <location>
        <begin position="68"/>
        <end position="158"/>
    </location>
</feature>
<dbReference type="PANTHER" id="PTHR23037">
    <property type="entry name" value="CYTOKINE RECEPTOR"/>
    <property type="match status" value="1"/>
</dbReference>
<dbReference type="GO" id="GO:0016064">
    <property type="term" value="P:immunoglobulin mediated immune response"/>
    <property type="evidence" value="ECO:0007669"/>
    <property type="project" value="TreeGrafter"/>
</dbReference>
<dbReference type="Ensembl" id="ENSSPAT00000003836.1">
    <property type="protein sequence ID" value="ENSSPAP00000003759.1"/>
    <property type="gene ID" value="ENSSPAG00000002913.1"/>
</dbReference>
<dbReference type="OrthoDB" id="8634471at2759"/>
<dbReference type="CDD" id="cd00096">
    <property type="entry name" value="Ig"/>
    <property type="match status" value="1"/>
</dbReference>
<feature type="transmembrane region" description="Helical" evidence="12">
    <location>
        <begin position="473"/>
        <end position="492"/>
    </location>
</feature>
<dbReference type="Pfam" id="PF09240">
    <property type="entry name" value="IL6Ra-bind"/>
    <property type="match status" value="1"/>
</dbReference>
<keyword evidence="3 12" id="KW-0812">Transmembrane</keyword>
<dbReference type="InterPro" id="IPR003599">
    <property type="entry name" value="Ig_sub"/>
</dbReference>
<evidence type="ECO:0000256" key="11">
    <source>
        <dbReference type="SAM" id="MobiDB-lite"/>
    </source>
</evidence>
<feature type="compositionally biased region" description="Polar residues" evidence="11">
    <location>
        <begin position="68"/>
        <end position="97"/>
    </location>
</feature>
<evidence type="ECO:0000256" key="13">
    <source>
        <dbReference type="SAM" id="SignalP"/>
    </source>
</evidence>
<comment type="similarity">
    <text evidence="2">Belongs to the type I cytokine receptor family. Type 3 subfamily.</text>
</comment>
<dbReference type="SUPFAM" id="SSF49265">
    <property type="entry name" value="Fibronectin type III"/>
    <property type="match status" value="2"/>
</dbReference>
<dbReference type="STRING" id="144197.ENSSPAP00000003759"/>
<evidence type="ECO:0000313" key="15">
    <source>
        <dbReference type="Ensembl" id="ENSSPAP00000003759.1"/>
    </source>
</evidence>
<keyword evidence="8" id="KW-0675">Receptor</keyword>
<dbReference type="InterPro" id="IPR013783">
    <property type="entry name" value="Ig-like_fold"/>
</dbReference>
<feature type="compositionally biased region" description="Acidic residues" evidence="11">
    <location>
        <begin position="130"/>
        <end position="151"/>
    </location>
</feature>
<comment type="subcellular location">
    <subcellularLocation>
        <location evidence="1">Membrane</location>
        <topology evidence="1">Single-pass type I membrane protein</topology>
    </subcellularLocation>
</comment>
<dbReference type="GO" id="GO:0009897">
    <property type="term" value="C:external side of plasma membrane"/>
    <property type="evidence" value="ECO:0007669"/>
    <property type="project" value="TreeGrafter"/>
</dbReference>
<evidence type="ECO:0000256" key="4">
    <source>
        <dbReference type="ARBA" id="ARBA00022729"/>
    </source>
</evidence>